<evidence type="ECO:0000313" key="1">
    <source>
        <dbReference type="Proteomes" id="UP000038045"/>
    </source>
</evidence>
<dbReference type="WBParaSite" id="PTRK_0000140300.1">
    <property type="protein sequence ID" value="PTRK_0000140300.1"/>
    <property type="gene ID" value="PTRK_0000140300"/>
</dbReference>
<dbReference type="PANTHER" id="PTHR10974:SF75">
    <property type="entry name" value="SULFATASE DOMAIN-CONTAINING PROTEIN"/>
    <property type="match status" value="1"/>
</dbReference>
<dbReference type="Proteomes" id="UP000038045">
    <property type="component" value="Unplaced"/>
</dbReference>
<dbReference type="InterPro" id="IPR004245">
    <property type="entry name" value="DUF229"/>
</dbReference>
<accession>A0A0N4Z3C7</accession>
<proteinExistence type="predicted"/>
<organism evidence="1 2">
    <name type="scientific">Parastrongyloides trichosuri</name>
    <name type="common">Possum-specific nematode worm</name>
    <dbReference type="NCBI Taxonomy" id="131310"/>
    <lineage>
        <taxon>Eukaryota</taxon>
        <taxon>Metazoa</taxon>
        <taxon>Ecdysozoa</taxon>
        <taxon>Nematoda</taxon>
        <taxon>Chromadorea</taxon>
        <taxon>Rhabditida</taxon>
        <taxon>Tylenchina</taxon>
        <taxon>Panagrolaimomorpha</taxon>
        <taxon>Strongyloidoidea</taxon>
        <taxon>Strongyloididae</taxon>
        <taxon>Parastrongyloides</taxon>
    </lineage>
</organism>
<dbReference type="STRING" id="131310.A0A0N4Z3C7"/>
<dbReference type="PANTHER" id="PTHR10974">
    <property type="entry name" value="FI08016P-RELATED"/>
    <property type="match status" value="1"/>
</dbReference>
<name>A0A0N4Z3C7_PARTI</name>
<reference evidence="2" key="1">
    <citation type="submission" date="2017-02" db="UniProtKB">
        <authorList>
            <consortium name="WormBaseParasite"/>
        </authorList>
    </citation>
    <scope>IDENTIFICATION</scope>
</reference>
<dbReference type="GO" id="GO:0005615">
    <property type="term" value="C:extracellular space"/>
    <property type="evidence" value="ECO:0007669"/>
    <property type="project" value="TreeGrafter"/>
</dbReference>
<sequence>MFSIFRNETNFNIYSKETFKQYNTTNIDYCIFTKYDIWDKKIFKYISPASELEVCEKKYVNDYYKINDGILVLTKLALENICTYSCQYPKNDFEINSGPQILIKNEVKLDCDVFYFVCKDTSEKILFEDVAFHIRKIDKFQKEKAYFLNPKFNIPKKNKKYDVHIYVIDSLSNFHAKRALRKTRKYLLEKFEAIEMEYLNVIADNSRPNAYGFLLNKQEIDVVDYFGLKKIKYNDFGNVSSCEFVIDNTTYIQEYYRKMGYVTMKAEDFFYAGAFNWPNCTGIINSPAYHSLRPFQVLRYNSPVQNVAEELYKNKCYNNGFYLHEYMEKFLNKYKNKLKMSLVWHTNILHDSLDNIFSGDKLFETFYKNNAHHFDNSFHILMGDHGFRLSEYISTDIGGYEQKNPYFLISLPKPLRKNKKLIEILKLNKYNHISHLDVYATLIDILTNAPNDNYGDWDKQKNFPIINDKVKGLSLLRPLPSKNRTCYDMFIPPQYCMCTPKFTLLPMYNTKERNELKKNFIAALNNKIVIGNLTEKCAEMKIDESEIFTVKVARNENQETIYEVDIVTQPGKAIYRSMFDKNFKSIRDEIIRMNVYKDQAEVCEKTSDYRKFCYCKSLLS</sequence>
<keyword evidence="1" id="KW-1185">Reference proteome</keyword>
<dbReference type="Pfam" id="PF02995">
    <property type="entry name" value="DUF229"/>
    <property type="match status" value="1"/>
</dbReference>
<evidence type="ECO:0000313" key="2">
    <source>
        <dbReference type="WBParaSite" id="PTRK_0000140300.1"/>
    </source>
</evidence>
<dbReference type="AlphaFoldDB" id="A0A0N4Z3C7"/>
<protein>
    <submittedName>
        <fullName evidence="2">Sulfatase domain-containing protein</fullName>
    </submittedName>
</protein>